<proteinExistence type="predicted"/>
<feature type="compositionally biased region" description="Polar residues" evidence="1">
    <location>
        <begin position="1"/>
        <end position="23"/>
    </location>
</feature>
<name>A0A6P8M0E1_BOMIM</name>
<reference evidence="3" key="1">
    <citation type="submission" date="2025-08" db="UniProtKB">
        <authorList>
            <consortium name="RefSeq"/>
        </authorList>
    </citation>
    <scope>IDENTIFICATION</scope>
</reference>
<sequence>MTPMEQNEISRQRVSVASQTEFGQSAKRKGISPLAKKKTNCSKTPRRLDEMTYAEMLRDVESEWTRFEGRRRVRSRIASSTGTGGLNGRTSVRVTRERMPRRRSEAILVKVGQDTNWIDSYRKVAKVKSAIEETTTVRKTRAGHILIELTSKVTTGEVADSLKKAMRQGTEIVPLRENIKLN</sequence>
<feature type="compositionally biased region" description="Basic residues" evidence="1">
    <location>
        <begin position="26"/>
        <end position="40"/>
    </location>
</feature>
<dbReference type="RefSeq" id="XP_033178826.1">
    <property type="nucleotide sequence ID" value="XM_033322935.1"/>
</dbReference>
<evidence type="ECO:0000256" key="1">
    <source>
        <dbReference type="SAM" id="MobiDB-lite"/>
    </source>
</evidence>
<dbReference type="Proteomes" id="UP000515180">
    <property type="component" value="Unplaced"/>
</dbReference>
<feature type="region of interest" description="Disordered" evidence="1">
    <location>
        <begin position="1"/>
        <end position="43"/>
    </location>
</feature>
<dbReference type="AlphaFoldDB" id="A0A6P8M0E1"/>
<protein>
    <submittedName>
        <fullName evidence="3">Uncharacterized protein LOC117152156</fullName>
    </submittedName>
</protein>
<gene>
    <name evidence="3" type="primary">LOC117152156</name>
</gene>
<evidence type="ECO:0000313" key="3">
    <source>
        <dbReference type="RefSeq" id="XP_033178826.1"/>
    </source>
</evidence>
<dbReference type="GeneID" id="117152156"/>
<evidence type="ECO:0000313" key="2">
    <source>
        <dbReference type="Proteomes" id="UP000515180"/>
    </source>
</evidence>
<dbReference type="OrthoDB" id="8068971at2759"/>
<keyword evidence="2" id="KW-1185">Reference proteome</keyword>
<organism evidence="2 3">
    <name type="scientific">Bombus impatiens</name>
    <name type="common">Bumblebee</name>
    <dbReference type="NCBI Taxonomy" id="132113"/>
    <lineage>
        <taxon>Eukaryota</taxon>
        <taxon>Metazoa</taxon>
        <taxon>Ecdysozoa</taxon>
        <taxon>Arthropoda</taxon>
        <taxon>Hexapoda</taxon>
        <taxon>Insecta</taxon>
        <taxon>Pterygota</taxon>
        <taxon>Neoptera</taxon>
        <taxon>Endopterygota</taxon>
        <taxon>Hymenoptera</taxon>
        <taxon>Apocrita</taxon>
        <taxon>Aculeata</taxon>
        <taxon>Apoidea</taxon>
        <taxon>Anthophila</taxon>
        <taxon>Apidae</taxon>
        <taxon>Bombus</taxon>
        <taxon>Pyrobombus</taxon>
    </lineage>
</organism>
<accession>A0A6P8M0E1</accession>